<dbReference type="Proteomes" id="UP000235145">
    <property type="component" value="Unassembled WGS sequence"/>
</dbReference>
<dbReference type="PANTHER" id="PTHR47926">
    <property type="entry name" value="PENTATRICOPEPTIDE REPEAT-CONTAINING PROTEIN"/>
    <property type="match status" value="1"/>
</dbReference>
<evidence type="ECO:0000256" key="1">
    <source>
        <dbReference type="ARBA" id="ARBA00022737"/>
    </source>
</evidence>
<name>A0A9R1VM81_LACSA</name>
<accession>A0A9R1VM81</accession>
<dbReference type="Pfam" id="PF13041">
    <property type="entry name" value="PPR_2"/>
    <property type="match status" value="2"/>
</dbReference>
<evidence type="ECO:0008006" key="5">
    <source>
        <dbReference type="Google" id="ProtNLM"/>
    </source>
</evidence>
<dbReference type="Pfam" id="PF01535">
    <property type="entry name" value="PPR"/>
    <property type="match status" value="4"/>
</dbReference>
<dbReference type="Gramene" id="rna-gnl|WGS:NBSK|LSAT_4X144821_mrna">
    <property type="protein sequence ID" value="cds-PLY97337.1"/>
    <property type="gene ID" value="gene-LSAT_4X144821"/>
</dbReference>
<dbReference type="InterPro" id="IPR011990">
    <property type="entry name" value="TPR-like_helical_dom_sf"/>
</dbReference>
<sequence>MALLHLQSSVPPSPDQIDLRTWNKIIKRQVIEGNTKGAFLTYQQMQQTGIFTPDNFTFPVLLKAASNLSNPRLGLALHAQIAKTPFDNHMLVQTSLLNMYSSIQRTDEARKVFDSMESKDTVAWNSMLDAYVSSGNLDFALKLFRFMPKRDLFSLNIMLSGYANLGNMDSAKAVFDEIPVKNLISWNSMILACGNYGDMEEARRVFDEMPERDVISWNTLLGAYLNNKMFDEVILLFYKMKDEDIIPPDYLTVTTALSACADLGSLEKGREIHIYALEKRLTSSMHVTTSLIDMYAKCGCLESFLIVFYKSQVRDVFCWNALLSGLAIHGYGVIALKVFDEMLQRTKPDDVTFIALLNACSHSGLVKEGQTLFNSMEIKYNVTPKIEHYGCLVDLLGRAGCLEHAYKVIDEMPLRPGKSILGALLGACVNHRDVVIGEKVVKILLQSYGDDGLNDGDYMMVSNLYASCECWHEADRWRAMMNDSGIVKTAGLSSITIGDRVHNFLAGNFDFEFS</sequence>
<gene>
    <name evidence="3" type="ORF">LSAT_V11C400213410</name>
</gene>
<proteinExistence type="predicted"/>
<dbReference type="FunFam" id="1.25.40.10:FF:000242">
    <property type="entry name" value="Pentatricopeptide repeat-containing protein"/>
    <property type="match status" value="1"/>
</dbReference>
<dbReference type="InterPro" id="IPR046960">
    <property type="entry name" value="PPR_At4g14850-like_plant"/>
</dbReference>
<protein>
    <recommendedName>
        <fullName evidence="5">Pentacotripeptide-repeat region of PRORP domain-containing protein</fullName>
    </recommendedName>
</protein>
<keyword evidence="1" id="KW-0677">Repeat</keyword>
<reference evidence="3 4" key="1">
    <citation type="journal article" date="2017" name="Nat. Commun.">
        <title>Genome assembly with in vitro proximity ligation data and whole-genome triplication in lettuce.</title>
        <authorList>
            <person name="Reyes-Chin-Wo S."/>
            <person name="Wang Z."/>
            <person name="Yang X."/>
            <person name="Kozik A."/>
            <person name="Arikit S."/>
            <person name="Song C."/>
            <person name="Xia L."/>
            <person name="Froenicke L."/>
            <person name="Lavelle D.O."/>
            <person name="Truco M.J."/>
            <person name="Xia R."/>
            <person name="Zhu S."/>
            <person name="Xu C."/>
            <person name="Xu H."/>
            <person name="Xu X."/>
            <person name="Cox K."/>
            <person name="Korf I."/>
            <person name="Meyers B.C."/>
            <person name="Michelmore R.W."/>
        </authorList>
    </citation>
    <scope>NUCLEOTIDE SEQUENCE [LARGE SCALE GENOMIC DNA]</scope>
    <source>
        <strain evidence="4">cv. Salinas</strain>
        <tissue evidence="3">Seedlings</tissue>
    </source>
</reference>
<evidence type="ECO:0000313" key="4">
    <source>
        <dbReference type="Proteomes" id="UP000235145"/>
    </source>
</evidence>
<feature type="repeat" description="PPR" evidence="2">
    <location>
        <begin position="182"/>
        <end position="216"/>
    </location>
</feature>
<comment type="caution">
    <text evidence="3">The sequence shown here is derived from an EMBL/GenBank/DDBJ whole genome shotgun (WGS) entry which is preliminary data.</text>
</comment>
<keyword evidence="4" id="KW-1185">Reference proteome</keyword>
<dbReference type="GO" id="GO:0003723">
    <property type="term" value="F:RNA binding"/>
    <property type="evidence" value="ECO:0007669"/>
    <property type="project" value="InterPro"/>
</dbReference>
<dbReference type="InterPro" id="IPR046848">
    <property type="entry name" value="E_motif"/>
</dbReference>
<dbReference type="PANTHER" id="PTHR47926:SF537">
    <property type="entry name" value="PENTACOTRIPEPTIDE-REPEAT REGION OF PRORP DOMAIN-CONTAINING PROTEIN"/>
    <property type="match status" value="1"/>
</dbReference>
<dbReference type="EMBL" id="NBSK02000004">
    <property type="protein sequence ID" value="KAJ0208861.1"/>
    <property type="molecule type" value="Genomic_DNA"/>
</dbReference>
<dbReference type="NCBIfam" id="TIGR00756">
    <property type="entry name" value="PPR"/>
    <property type="match status" value="5"/>
</dbReference>
<organism evidence="3 4">
    <name type="scientific">Lactuca sativa</name>
    <name type="common">Garden lettuce</name>
    <dbReference type="NCBI Taxonomy" id="4236"/>
    <lineage>
        <taxon>Eukaryota</taxon>
        <taxon>Viridiplantae</taxon>
        <taxon>Streptophyta</taxon>
        <taxon>Embryophyta</taxon>
        <taxon>Tracheophyta</taxon>
        <taxon>Spermatophyta</taxon>
        <taxon>Magnoliopsida</taxon>
        <taxon>eudicotyledons</taxon>
        <taxon>Gunneridae</taxon>
        <taxon>Pentapetalae</taxon>
        <taxon>asterids</taxon>
        <taxon>campanulids</taxon>
        <taxon>Asterales</taxon>
        <taxon>Asteraceae</taxon>
        <taxon>Cichorioideae</taxon>
        <taxon>Cichorieae</taxon>
        <taxon>Lactucinae</taxon>
        <taxon>Lactuca</taxon>
    </lineage>
</organism>
<dbReference type="Pfam" id="PF20431">
    <property type="entry name" value="E_motif"/>
    <property type="match status" value="1"/>
</dbReference>
<feature type="repeat" description="PPR" evidence="2">
    <location>
        <begin position="315"/>
        <end position="345"/>
    </location>
</feature>
<dbReference type="InterPro" id="IPR002885">
    <property type="entry name" value="PPR_rpt"/>
</dbReference>
<evidence type="ECO:0000256" key="2">
    <source>
        <dbReference type="PROSITE-ProRule" id="PRU00708"/>
    </source>
</evidence>
<dbReference type="Gene3D" id="1.25.40.10">
    <property type="entry name" value="Tetratricopeptide repeat domain"/>
    <property type="match status" value="3"/>
</dbReference>
<evidence type="ECO:0000313" key="3">
    <source>
        <dbReference type="EMBL" id="KAJ0208861.1"/>
    </source>
</evidence>
<dbReference type="AlphaFoldDB" id="A0A9R1VM81"/>
<feature type="repeat" description="PPR" evidence="2">
    <location>
        <begin position="120"/>
        <end position="154"/>
    </location>
</feature>
<dbReference type="PROSITE" id="PS51375">
    <property type="entry name" value="PPR"/>
    <property type="match status" value="3"/>
</dbReference>
<dbReference type="GO" id="GO:0009451">
    <property type="term" value="P:RNA modification"/>
    <property type="evidence" value="ECO:0007669"/>
    <property type="project" value="InterPro"/>
</dbReference>